<dbReference type="Proteomes" id="UP000596276">
    <property type="component" value="Chromosome 2"/>
</dbReference>
<evidence type="ECO:0000313" key="2">
    <source>
        <dbReference type="EMBL" id="QRD81312.1"/>
    </source>
</evidence>
<dbReference type="AlphaFoldDB" id="A0A7U2QR75"/>
<gene>
    <name evidence="2" type="ORF">F9C07_2053611</name>
</gene>
<dbReference type="VEuPathDB" id="FungiDB:AFLA_012259"/>
<feature type="region of interest" description="Disordered" evidence="1">
    <location>
        <begin position="1"/>
        <end position="20"/>
    </location>
</feature>
<reference evidence="3" key="1">
    <citation type="journal article" date="2021" name="G3 (Bethesda)">
        <title>Chromosome assembled and annotated genome sequence of Aspergillus flavus NRRL 3357.</title>
        <authorList>
            <person name="Skerker J.M."/>
            <person name="Pianalto K.M."/>
            <person name="Mondo S.J."/>
            <person name="Yang K."/>
            <person name="Arkin A.P."/>
            <person name="Keller N.P."/>
            <person name="Grigoriev I.V."/>
            <person name="Louise Glass N.L."/>
        </authorList>
    </citation>
    <scope>NUCLEOTIDE SEQUENCE [LARGE SCALE GENOMIC DNA]</scope>
    <source>
        <strain evidence="3">ATCC 200026 / FGSC A1120 / IAM 13836 / NRRL 3357 / JCM 12722 / SRRC 167</strain>
    </source>
</reference>
<name>A0A7U2QR75_ASPFN</name>
<evidence type="ECO:0000256" key="1">
    <source>
        <dbReference type="SAM" id="MobiDB-lite"/>
    </source>
</evidence>
<keyword evidence="3" id="KW-1185">Reference proteome</keyword>
<evidence type="ECO:0000313" key="3">
    <source>
        <dbReference type="Proteomes" id="UP000596276"/>
    </source>
</evidence>
<proteinExistence type="predicted"/>
<accession>A0A7U2QR75</accession>
<dbReference type="VEuPathDB" id="FungiDB:F9C07_2053611"/>
<dbReference type="EMBL" id="CP044622">
    <property type="protein sequence ID" value="QRD81312.1"/>
    <property type="molecule type" value="Genomic_DNA"/>
</dbReference>
<protein>
    <submittedName>
        <fullName evidence="2">Uncharacterized protein</fullName>
    </submittedName>
</protein>
<sequence length="213" mass="23791">MASGEKRPQSVEFESQDSKRMTADHIQLLPLIEQPKCASQSQVHASDSTAEVMDSTYIRALEGLSRNSYAEENEDSPKDQVEIMAENSSKVHNSLVDFVIKADENDCLASTVFIIFAEYAADKVFLLGIESGALGISLLLSESLISTNNIEAVAFFIEESPHSRVFVRRSHDIWGLPIKKRAKNRYGVLIPSEEASFQMNIDETLAWMQKAFN</sequence>
<organism evidence="2 3">
    <name type="scientific">Aspergillus flavus (strain ATCC 200026 / FGSC A1120 / IAM 13836 / NRRL 3357 / JCM 12722 / SRRC 167)</name>
    <dbReference type="NCBI Taxonomy" id="332952"/>
    <lineage>
        <taxon>Eukaryota</taxon>
        <taxon>Fungi</taxon>
        <taxon>Dikarya</taxon>
        <taxon>Ascomycota</taxon>
        <taxon>Pezizomycotina</taxon>
        <taxon>Eurotiomycetes</taxon>
        <taxon>Eurotiomycetidae</taxon>
        <taxon>Eurotiales</taxon>
        <taxon>Aspergillaceae</taxon>
        <taxon>Aspergillus</taxon>
        <taxon>Aspergillus subgen. Circumdati</taxon>
    </lineage>
</organism>